<sequence length="214" mass="24134">MKTNISFAQKDSLGQKPFVSNVKIDSLKKKTVAFDTTRGAKLRSFGKNSKYTFRKTFGIDSLTAKDVPRIAFVRSMILPGWGQMTNKNYIKLPLIYGAAGVGSYFIIRNNQLYQKYKGYIIEMNTATPKQTEKIIDGAGPYSITLITTAANQYRRYKQLSFVGMGLGWLLFAIEANVSAHLKTFDVSRDISMKLSPTILEQNQTMGFKMAFNFK</sequence>
<accession>A0AAE3H492</accession>
<gene>
    <name evidence="2" type="ORF">EGI31_13275</name>
</gene>
<dbReference type="EMBL" id="RJUF01000047">
    <property type="protein sequence ID" value="MCP9763925.1"/>
    <property type="molecule type" value="Genomic_DNA"/>
</dbReference>
<comment type="caution">
    <text evidence="2">The sequence shown here is derived from an EMBL/GenBank/DDBJ whole genome shotgun (WGS) entry which is preliminary data.</text>
</comment>
<keyword evidence="3" id="KW-1185">Reference proteome</keyword>
<organism evidence="2 3">
    <name type="scientific">Lacihabitans soyangensis</name>
    <dbReference type="NCBI Taxonomy" id="869394"/>
    <lineage>
        <taxon>Bacteria</taxon>
        <taxon>Pseudomonadati</taxon>
        <taxon>Bacteroidota</taxon>
        <taxon>Cytophagia</taxon>
        <taxon>Cytophagales</taxon>
        <taxon>Leadbetterellaceae</taxon>
        <taxon>Lacihabitans</taxon>
    </lineage>
</organism>
<feature type="domain" description="DUF5683" evidence="1">
    <location>
        <begin position="67"/>
        <end position="213"/>
    </location>
</feature>
<dbReference type="AlphaFoldDB" id="A0AAE3H492"/>
<proteinExistence type="predicted"/>
<evidence type="ECO:0000313" key="3">
    <source>
        <dbReference type="Proteomes" id="UP001204144"/>
    </source>
</evidence>
<evidence type="ECO:0000313" key="2">
    <source>
        <dbReference type="EMBL" id="MCP9763925.1"/>
    </source>
</evidence>
<dbReference type="Proteomes" id="UP001204144">
    <property type="component" value="Unassembled WGS sequence"/>
</dbReference>
<dbReference type="Pfam" id="PF18935">
    <property type="entry name" value="DUF5683"/>
    <property type="match status" value="1"/>
</dbReference>
<protein>
    <recommendedName>
        <fullName evidence="1">DUF5683 domain-containing protein</fullName>
    </recommendedName>
</protein>
<dbReference type="InterPro" id="IPR043738">
    <property type="entry name" value="DUF5683"/>
</dbReference>
<name>A0AAE3H492_9BACT</name>
<evidence type="ECO:0000259" key="1">
    <source>
        <dbReference type="Pfam" id="PF18935"/>
    </source>
</evidence>
<reference evidence="2 3" key="1">
    <citation type="submission" date="2018-11" db="EMBL/GenBank/DDBJ databases">
        <title>Novel bacteria species description.</title>
        <authorList>
            <person name="Han J.-H."/>
        </authorList>
    </citation>
    <scope>NUCLEOTIDE SEQUENCE [LARGE SCALE GENOMIC DNA]</scope>
    <source>
        <strain evidence="2 3">KCTC23259</strain>
    </source>
</reference>